<protein>
    <submittedName>
        <fullName evidence="1">Uncharacterized protein</fullName>
    </submittedName>
</protein>
<sequence length="51" mass="5804">VLAIEIKIFTCKPLSICGKKGIHNNAFIKANITYTPFIFFIYDTVSFSIYV</sequence>
<evidence type="ECO:0000313" key="2">
    <source>
        <dbReference type="Proteomes" id="UP000006038"/>
    </source>
</evidence>
<keyword evidence="2" id="KW-1185">Reference proteome</keyword>
<dbReference type="HOGENOM" id="CLU_3112581_0_0_1"/>
<proteinExistence type="predicted"/>
<dbReference type="Gramene" id="OB11G17600.1">
    <property type="protein sequence ID" value="OB11G17600.1"/>
    <property type="gene ID" value="OB11G17600"/>
</dbReference>
<dbReference type="Proteomes" id="UP000006038">
    <property type="component" value="Chromosome 11"/>
</dbReference>
<accession>J3N7H4</accession>
<evidence type="ECO:0000313" key="1">
    <source>
        <dbReference type="EnsemblPlants" id="OB11G17600.1"/>
    </source>
</evidence>
<reference evidence="1" key="1">
    <citation type="journal article" date="2013" name="Nat. Commun.">
        <title>Whole-genome sequencing of Oryza brachyantha reveals mechanisms underlying Oryza genome evolution.</title>
        <authorList>
            <person name="Chen J."/>
            <person name="Huang Q."/>
            <person name="Gao D."/>
            <person name="Wang J."/>
            <person name="Lang Y."/>
            <person name="Liu T."/>
            <person name="Li B."/>
            <person name="Bai Z."/>
            <person name="Luis Goicoechea J."/>
            <person name="Liang C."/>
            <person name="Chen C."/>
            <person name="Zhang W."/>
            <person name="Sun S."/>
            <person name="Liao Y."/>
            <person name="Zhang X."/>
            <person name="Yang L."/>
            <person name="Song C."/>
            <person name="Wang M."/>
            <person name="Shi J."/>
            <person name="Liu G."/>
            <person name="Liu J."/>
            <person name="Zhou H."/>
            <person name="Zhou W."/>
            <person name="Yu Q."/>
            <person name="An N."/>
            <person name="Chen Y."/>
            <person name="Cai Q."/>
            <person name="Wang B."/>
            <person name="Liu B."/>
            <person name="Min J."/>
            <person name="Huang Y."/>
            <person name="Wu H."/>
            <person name="Li Z."/>
            <person name="Zhang Y."/>
            <person name="Yin Y."/>
            <person name="Song W."/>
            <person name="Jiang J."/>
            <person name="Jackson S.A."/>
            <person name="Wing R.A."/>
            <person name="Wang J."/>
            <person name="Chen M."/>
        </authorList>
    </citation>
    <scope>NUCLEOTIDE SEQUENCE [LARGE SCALE GENOMIC DNA]</scope>
    <source>
        <strain evidence="1">cv. IRGC 101232</strain>
    </source>
</reference>
<reference evidence="1" key="2">
    <citation type="submission" date="2013-04" db="UniProtKB">
        <authorList>
            <consortium name="EnsemblPlants"/>
        </authorList>
    </citation>
    <scope>IDENTIFICATION</scope>
</reference>
<dbReference type="EnsemblPlants" id="OB11G17600.1">
    <property type="protein sequence ID" value="OB11G17600.1"/>
    <property type="gene ID" value="OB11G17600"/>
</dbReference>
<name>J3N7H4_ORYBR</name>
<organism evidence="1">
    <name type="scientific">Oryza brachyantha</name>
    <name type="common">malo sina</name>
    <dbReference type="NCBI Taxonomy" id="4533"/>
    <lineage>
        <taxon>Eukaryota</taxon>
        <taxon>Viridiplantae</taxon>
        <taxon>Streptophyta</taxon>
        <taxon>Embryophyta</taxon>
        <taxon>Tracheophyta</taxon>
        <taxon>Spermatophyta</taxon>
        <taxon>Magnoliopsida</taxon>
        <taxon>Liliopsida</taxon>
        <taxon>Poales</taxon>
        <taxon>Poaceae</taxon>
        <taxon>BOP clade</taxon>
        <taxon>Oryzoideae</taxon>
        <taxon>Oryzeae</taxon>
        <taxon>Oryzinae</taxon>
        <taxon>Oryza</taxon>
    </lineage>
</organism>
<dbReference type="AlphaFoldDB" id="J3N7H4"/>